<reference evidence="1" key="1">
    <citation type="submission" date="2023-10" db="EMBL/GenBank/DDBJ databases">
        <authorList>
            <person name="Rodriguez Cubillos JULIANA M."/>
            <person name="De Vega J."/>
        </authorList>
    </citation>
    <scope>NUCLEOTIDE SEQUENCE</scope>
</reference>
<proteinExistence type="predicted"/>
<accession>A0ACB0JFH2</accession>
<comment type="caution">
    <text evidence="1">The sequence shown here is derived from an EMBL/GenBank/DDBJ whole genome shotgun (WGS) entry which is preliminary data.</text>
</comment>
<organism evidence="1 2">
    <name type="scientific">Trifolium pratense</name>
    <name type="common">Red clover</name>
    <dbReference type="NCBI Taxonomy" id="57577"/>
    <lineage>
        <taxon>Eukaryota</taxon>
        <taxon>Viridiplantae</taxon>
        <taxon>Streptophyta</taxon>
        <taxon>Embryophyta</taxon>
        <taxon>Tracheophyta</taxon>
        <taxon>Spermatophyta</taxon>
        <taxon>Magnoliopsida</taxon>
        <taxon>eudicotyledons</taxon>
        <taxon>Gunneridae</taxon>
        <taxon>Pentapetalae</taxon>
        <taxon>rosids</taxon>
        <taxon>fabids</taxon>
        <taxon>Fabales</taxon>
        <taxon>Fabaceae</taxon>
        <taxon>Papilionoideae</taxon>
        <taxon>50 kb inversion clade</taxon>
        <taxon>NPAAA clade</taxon>
        <taxon>Hologalegina</taxon>
        <taxon>IRL clade</taxon>
        <taxon>Trifolieae</taxon>
        <taxon>Trifolium</taxon>
    </lineage>
</organism>
<evidence type="ECO:0000313" key="1">
    <source>
        <dbReference type="EMBL" id="CAJ2643829.1"/>
    </source>
</evidence>
<gene>
    <name evidence="1" type="ORF">MILVUS5_LOCUS12985</name>
</gene>
<protein>
    <submittedName>
        <fullName evidence="1">Uncharacterized protein</fullName>
    </submittedName>
</protein>
<name>A0ACB0JFH2_TRIPR</name>
<dbReference type="Proteomes" id="UP001177021">
    <property type="component" value="Unassembled WGS sequence"/>
</dbReference>
<evidence type="ECO:0000313" key="2">
    <source>
        <dbReference type="Proteomes" id="UP001177021"/>
    </source>
</evidence>
<keyword evidence="2" id="KW-1185">Reference proteome</keyword>
<sequence>MDKDVLHWLEQQMEEEQHTTNATWTNTTSANNNGLEVDWYMNNIPNLQNHTQQQNNVCPLDPNTFGLMQPLGSSSLLSQPKSNLSHLLNTNDNIDISTTTTTVNNNDNKNPFGSVFNLESQSGLLTPFHRKQIDLSTQTNSLAKFPMTHAVGFGSIGSEGESSFGGPGPSNSSFFSKAEISRPLNDFSANFVPSTNEICSDIGKTNKFESLPISQFASTWLKEFGKMREKEGNEVVEGGLNYESNEVVDVANMENNGRNDYNANNNDGGNNNNNIVFNNDDGDENHRDDEWERKVKKKKKKERTTKSLMAERRRRKKLCDRMHMLRSIVPNISKMDKASILGDAADYLKELQQKINNLQSELEPSSPGLFNVTPTIPTLLVPLKEELCHSNVSSPKNQSTKVEVREREGGTVDIHVSCTHKSGILHLTMMTLDNLGLDVHQAVINCFNGFSIDVFKAKQYREGQKVLPEQIKAVLLNTLSFHGMM</sequence>
<dbReference type="EMBL" id="CASHSV030000034">
    <property type="protein sequence ID" value="CAJ2643829.1"/>
    <property type="molecule type" value="Genomic_DNA"/>
</dbReference>